<evidence type="ECO:0000313" key="3">
    <source>
        <dbReference type="EMBL" id="TBU96848.1"/>
    </source>
</evidence>
<dbReference type="InterPro" id="IPR008900">
    <property type="entry name" value="Zot_N"/>
</dbReference>
<evidence type="ECO:0000313" key="4">
    <source>
        <dbReference type="Proteomes" id="UP000292639"/>
    </source>
</evidence>
<dbReference type="Pfam" id="PF05707">
    <property type="entry name" value="Zot"/>
    <property type="match status" value="1"/>
</dbReference>
<name>A0A4Q9R9J0_9GAMM</name>
<accession>A0A4Q9R9J0</accession>
<feature type="region of interest" description="Disordered" evidence="1">
    <location>
        <begin position="349"/>
        <end position="373"/>
    </location>
</feature>
<dbReference type="InterPro" id="IPR027417">
    <property type="entry name" value="P-loop_NTPase"/>
</dbReference>
<comment type="caution">
    <text evidence="3">The sequence shown here is derived from an EMBL/GenBank/DDBJ whole genome shotgun (WGS) entry which is preliminary data.</text>
</comment>
<proteinExistence type="predicted"/>
<organism evidence="3 4">
    <name type="scientific">Stutzerimonas kirkiae</name>
    <dbReference type="NCBI Taxonomy" id="2211392"/>
    <lineage>
        <taxon>Bacteria</taxon>
        <taxon>Pseudomonadati</taxon>
        <taxon>Pseudomonadota</taxon>
        <taxon>Gammaproteobacteria</taxon>
        <taxon>Pseudomonadales</taxon>
        <taxon>Pseudomonadaceae</taxon>
        <taxon>Stutzerimonas</taxon>
    </lineage>
</organism>
<dbReference type="Proteomes" id="UP000292639">
    <property type="component" value="Unassembled WGS sequence"/>
</dbReference>
<gene>
    <name evidence="3" type="ORF">DNJ96_09810</name>
</gene>
<protein>
    <submittedName>
        <fullName evidence="3">Zonular occludens toxin</fullName>
    </submittedName>
</protein>
<evidence type="ECO:0000256" key="1">
    <source>
        <dbReference type="SAM" id="MobiDB-lite"/>
    </source>
</evidence>
<dbReference type="AlphaFoldDB" id="A0A4Q9R9J0"/>
<feature type="compositionally biased region" description="Polar residues" evidence="1">
    <location>
        <begin position="350"/>
        <end position="368"/>
    </location>
</feature>
<sequence>MLYIRTGLQGHGKTLNTIKEVDQAAKAQDRPVYFHNVTDLDPAKLQASWYPFDDPLLWYELPDNSMVVIDEAQEWFGSRDSRQPVPLHISRFEVMRKQGYEVHLITQDPRFIDVHARRLCNKHIHYWRLFGSAKLARYESERCVNEVEKLAHNKDVDKKVVSLDKRYFGVYTSAKAGHHFKFNPSKKLVLAVCAFPVIGYLVYDVYALINKPSAEAQSAASTPVASSRSVVSDAVEAATLVFPSAALKAKGDKGDVLSTDDYLALRVPRIPLVPSSAPIYDEVAKTIDYPRLTCISRIGAISDGANRTRPYVIGGQPVACQCYTQQGSRYETPLGFCMSVVRNGVFDPGQQPNSFMGQSSLPGSSQAPDISAAMPSASSVVTVVSDSEYSARPWRK</sequence>
<feature type="domain" description="Zona occludens toxin N-terminal" evidence="2">
    <location>
        <begin position="1"/>
        <end position="177"/>
    </location>
</feature>
<dbReference type="Gene3D" id="3.40.50.300">
    <property type="entry name" value="P-loop containing nucleotide triphosphate hydrolases"/>
    <property type="match status" value="1"/>
</dbReference>
<reference evidence="3 4" key="1">
    <citation type="submission" date="2018-06" db="EMBL/GenBank/DDBJ databases">
        <title>Three novel Pseudomonas species isolated from symptomatic oak.</title>
        <authorList>
            <person name="Bueno-Gonzalez V."/>
            <person name="Brady C."/>
        </authorList>
    </citation>
    <scope>NUCLEOTIDE SEQUENCE [LARGE SCALE GENOMIC DNA]</scope>
    <source>
        <strain evidence="3 4">P17C</strain>
    </source>
</reference>
<keyword evidence="4" id="KW-1185">Reference proteome</keyword>
<dbReference type="EMBL" id="QJUP01000011">
    <property type="protein sequence ID" value="TBU96848.1"/>
    <property type="molecule type" value="Genomic_DNA"/>
</dbReference>
<evidence type="ECO:0000259" key="2">
    <source>
        <dbReference type="Pfam" id="PF05707"/>
    </source>
</evidence>